<sequence>MNENDRFYVVEAPRRPAKPQFSSPSLQACVDHVTSRNRPGMIRLAIWSVADPPDEGPDAAICVPARLTSDWQALALDAVERWDERWLLIESTPFHHRSEAREDLVQVVLTALVNAAARGIGLAELEEIDVGF</sequence>
<reference evidence="1 2" key="2">
    <citation type="submission" date="2019-02" db="EMBL/GenBank/DDBJ databases">
        <title>'Lichenibacterium ramalinii' gen. nov. sp. nov., 'Lichenibacterium minor' gen. nov. sp. nov.</title>
        <authorList>
            <person name="Pankratov T."/>
        </authorList>
    </citation>
    <scope>NUCLEOTIDE SEQUENCE [LARGE SCALE GENOMIC DNA]</scope>
    <source>
        <strain evidence="1 2">RmlP026</strain>
    </source>
</reference>
<gene>
    <name evidence="1" type="ORF">D3273_14230</name>
</gene>
<evidence type="ECO:0000313" key="1">
    <source>
        <dbReference type="EMBL" id="RYC31272.1"/>
    </source>
</evidence>
<dbReference type="AlphaFoldDB" id="A0A4Q2U4H5"/>
<reference evidence="1 2" key="1">
    <citation type="submission" date="2018-12" db="EMBL/GenBank/DDBJ databases">
        <authorList>
            <person name="Grouzdev D.S."/>
            <person name="Krutkina M.S."/>
        </authorList>
    </citation>
    <scope>NUCLEOTIDE SEQUENCE [LARGE SCALE GENOMIC DNA]</scope>
    <source>
        <strain evidence="1 2">RmlP026</strain>
    </source>
</reference>
<protein>
    <submittedName>
        <fullName evidence="1">Uncharacterized protein</fullName>
    </submittedName>
</protein>
<dbReference type="OrthoDB" id="9895550at2"/>
<dbReference type="RefSeq" id="WP_129227555.1">
    <property type="nucleotide sequence ID" value="NZ_QYBB01000015.1"/>
</dbReference>
<name>A0A4Q2U4H5_9HYPH</name>
<organism evidence="1 2">
    <name type="scientific">Lichenibacterium minor</name>
    <dbReference type="NCBI Taxonomy" id="2316528"/>
    <lineage>
        <taxon>Bacteria</taxon>
        <taxon>Pseudomonadati</taxon>
        <taxon>Pseudomonadota</taxon>
        <taxon>Alphaproteobacteria</taxon>
        <taxon>Hyphomicrobiales</taxon>
        <taxon>Lichenihabitantaceae</taxon>
        <taxon>Lichenibacterium</taxon>
    </lineage>
</organism>
<keyword evidence="2" id="KW-1185">Reference proteome</keyword>
<dbReference type="Proteomes" id="UP000290759">
    <property type="component" value="Unassembled WGS sequence"/>
</dbReference>
<proteinExistence type="predicted"/>
<dbReference type="EMBL" id="QYBB01000015">
    <property type="protein sequence ID" value="RYC31272.1"/>
    <property type="molecule type" value="Genomic_DNA"/>
</dbReference>
<comment type="caution">
    <text evidence="1">The sequence shown here is derived from an EMBL/GenBank/DDBJ whole genome shotgun (WGS) entry which is preliminary data.</text>
</comment>
<evidence type="ECO:0000313" key="2">
    <source>
        <dbReference type="Proteomes" id="UP000290759"/>
    </source>
</evidence>
<accession>A0A4Q2U4H5</accession>
<dbReference type="PROSITE" id="PS51257">
    <property type="entry name" value="PROKAR_LIPOPROTEIN"/>
    <property type="match status" value="1"/>
</dbReference>